<dbReference type="HOGENOM" id="CLU_000288_36_7_1"/>
<dbReference type="SMART" id="SM00671">
    <property type="entry name" value="SEL1"/>
    <property type="match status" value="5"/>
</dbReference>
<dbReference type="EMBL" id="JEMT01014916">
    <property type="protein sequence ID" value="EXX72976.1"/>
    <property type="molecule type" value="Genomic_DNA"/>
</dbReference>
<dbReference type="PANTHER" id="PTHR43628">
    <property type="entry name" value="ACTIVATOR OF C KINASE PROTEIN 1-RELATED"/>
    <property type="match status" value="1"/>
</dbReference>
<evidence type="ECO:0000313" key="1">
    <source>
        <dbReference type="EMBL" id="EXX72976.1"/>
    </source>
</evidence>
<dbReference type="InterPro" id="IPR006597">
    <property type="entry name" value="Sel1-like"/>
</dbReference>
<dbReference type="OrthoDB" id="2384430at2759"/>
<dbReference type="Proteomes" id="UP000022910">
    <property type="component" value="Unassembled WGS sequence"/>
</dbReference>
<dbReference type="PANTHER" id="PTHR43628:SF1">
    <property type="entry name" value="CHITIN SYNTHASE REGULATORY FACTOR 2-RELATED"/>
    <property type="match status" value="1"/>
</dbReference>
<evidence type="ECO:0000313" key="2">
    <source>
        <dbReference type="Proteomes" id="UP000022910"/>
    </source>
</evidence>
<dbReference type="AlphaFoldDB" id="A0A015LJX1"/>
<organism evidence="1 2">
    <name type="scientific">Rhizophagus irregularis (strain DAOM 197198w)</name>
    <name type="common">Glomus intraradices</name>
    <dbReference type="NCBI Taxonomy" id="1432141"/>
    <lineage>
        <taxon>Eukaryota</taxon>
        <taxon>Fungi</taxon>
        <taxon>Fungi incertae sedis</taxon>
        <taxon>Mucoromycota</taxon>
        <taxon>Glomeromycotina</taxon>
        <taxon>Glomeromycetes</taxon>
        <taxon>Glomerales</taxon>
        <taxon>Glomeraceae</taxon>
        <taxon>Rhizophagus</taxon>
    </lineage>
</organism>
<name>A0A015LJX1_RHIIW</name>
<protein>
    <submittedName>
        <fullName evidence="1">Skt5p</fullName>
    </submittedName>
</protein>
<reference evidence="1 2" key="1">
    <citation type="submission" date="2014-02" db="EMBL/GenBank/DDBJ databases">
        <title>Single nucleus genome sequencing reveals high similarity among nuclei of an endomycorrhizal fungus.</title>
        <authorList>
            <person name="Lin K."/>
            <person name="Geurts R."/>
            <person name="Zhang Z."/>
            <person name="Limpens E."/>
            <person name="Saunders D.G."/>
            <person name="Mu D."/>
            <person name="Pang E."/>
            <person name="Cao H."/>
            <person name="Cha H."/>
            <person name="Lin T."/>
            <person name="Zhou Q."/>
            <person name="Shang Y."/>
            <person name="Li Y."/>
            <person name="Ivanov S."/>
            <person name="Sharma T."/>
            <person name="Velzen R.V."/>
            <person name="Ruijter N.D."/>
            <person name="Aanen D.K."/>
            <person name="Win J."/>
            <person name="Kamoun S."/>
            <person name="Bisseling T."/>
            <person name="Huang S."/>
        </authorList>
    </citation>
    <scope>NUCLEOTIDE SEQUENCE [LARGE SCALE GENOMIC DNA]</scope>
    <source>
        <strain evidence="2">DAOM197198w</strain>
    </source>
</reference>
<dbReference type="Gene3D" id="1.25.40.10">
    <property type="entry name" value="Tetratricopeptide repeat domain"/>
    <property type="match status" value="2"/>
</dbReference>
<dbReference type="InterPro" id="IPR052945">
    <property type="entry name" value="Mitotic_Regulator"/>
</dbReference>
<dbReference type="SUPFAM" id="SSF81901">
    <property type="entry name" value="HCP-like"/>
    <property type="match status" value="1"/>
</dbReference>
<comment type="caution">
    <text evidence="1">The sequence shown here is derived from an EMBL/GenBank/DDBJ whole genome shotgun (WGS) entry which is preliminary data.</text>
</comment>
<dbReference type="STRING" id="1432141.A0A015LJX1"/>
<dbReference type="Pfam" id="PF08238">
    <property type="entry name" value="Sel1"/>
    <property type="match status" value="5"/>
</dbReference>
<proteinExistence type="predicted"/>
<sequence length="309" mass="35807">MSNEQENDFFISTNNLELRDLSQLIQNFDKMNTKEIDSMAISSKQENLSTEKDFNIIVDEINDFIYKLENKGIGWKLEKQQTIEYLNNHNLNSQEFYNWLLNNQNSSNSIFILGYFNFYGIITNENDDKAFNLFINASEKNHTLAQLFVGSCYERGHGTIKNEKLAYKYYEKAANNGSIDAVYNLSILCKDGIGVEKDYNKAFELFKQSAEEEHIMGLMMLGYCYDEGIGTKIDKQKAFESYQNAANLGQDVAQNNLAVLYEEGDGIAKDIDKAIYWYEKSAKQGYELAKNKLKRLQNKFFNKLFSFKF</sequence>
<keyword evidence="2" id="KW-1185">Reference proteome</keyword>
<accession>A0A015LJX1</accession>
<gene>
    <name evidence="1" type="ORF">RirG_064330</name>
</gene>
<dbReference type="InterPro" id="IPR011990">
    <property type="entry name" value="TPR-like_helical_dom_sf"/>
</dbReference>